<dbReference type="Gramene" id="Zm00001eb068570_T001">
    <property type="protein sequence ID" value="Zm00001eb068570_P001"/>
    <property type="gene ID" value="Zm00001eb068570"/>
</dbReference>
<evidence type="ECO:0000313" key="9">
    <source>
        <dbReference type="EnsemblPlants" id="Zm00001eb068570_P001"/>
    </source>
</evidence>
<evidence type="ECO:0000256" key="1">
    <source>
        <dbReference type="ARBA" id="ARBA00022723"/>
    </source>
</evidence>
<dbReference type="Pfam" id="PF02148">
    <property type="entry name" value="zf-UBP"/>
    <property type="match status" value="1"/>
</dbReference>
<dbReference type="Gene3D" id="3.30.40.10">
    <property type="entry name" value="Zinc/RING finger domain, C3HC4 (zinc finger)"/>
    <property type="match status" value="1"/>
</dbReference>
<dbReference type="PROSITE" id="PS50089">
    <property type="entry name" value="ZF_RING_2"/>
    <property type="match status" value="1"/>
</dbReference>
<dbReference type="EnsemblPlants" id="Zm00001eb068570_T001">
    <property type="protein sequence ID" value="Zm00001eb068570_P001"/>
    <property type="gene ID" value="Zm00001eb068570"/>
</dbReference>
<dbReference type="InterPro" id="IPR047243">
    <property type="entry name" value="RING-H2_BRAP2"/>
</dbReference>
<gene>
    <name evidence="9" type="primary">LOC100191553</name>
</gene>
<sequence length="513" mass="56477">MFVLRIQSVDFPDAAVAAVAADEVGTSSGGVTTSRPLSSHPPPSTTTSSILTLELPGANPVAPSRSPRILHTRGVIHLYHSSSSTSTSSSYASAVAATSSSSSGPATPQPASDSHLPLCRGTRLLVLAVPTRVSPEDFVRFCGPHLECAADIRFIRDDGVEDRYSVLVEFEDQSSAEWFYADLNGWRFSTSESEVCHVLFIAAVQYTPSSEVATTPPAGSTELPMCPVCIERLDQDISGILATTCDHSFRCSCVSVWTNSSCPVCQFCQKQSENSTCSVCQTTGNLWICVICGFVGCGRYQEGHAKQHWKDTQHCYSLDLETQRVWDYVGDSFVHRLNQSKSDAKHAKFKSKSKYSGDECVNCSCNDDSDMGGAMFSSKAETIVDEYNRLLASQLETQREYYEGLLSEAKRNKEHQISEAADKAMNEKLTRSQDMWRQTLRDIEERERAQLKSKDEMILDLEEQIKDFKFSIKLQKSIEKNDGVKGGTLVPLPTVSDSGGKGKRSSRTSKRRN</sequence>
<evidence type="ECO:0007829" key="11">
    <source>
        <dbReference type="PeptideAtlas" id="A0A804M9E2"/>
    </source>
</evidence>
<dbReference type="InterPro" id="IPR013083">
    <property type="entry name" value="Znf_RING/FYVE/PHD"/>
</dbReference>
<feature type="region of interest" description="Disordered" evidence="6">
    <location>
        <begin position="23"/>
        <end position="49"/>
    </location>
</feature>
<feature type="coiled-coil region" evidence="5">
    <location>
        <begin position="392"/>
        <end position="464"/>
    </location>
</feature>
<dbReference type="CDD" id="cd16457">
    <property type="entry name" value="RING-H2_BRAP2"/>
    <property type="match status" value="1"/>
</dbReference>
<dbReference type="PANTHER" id="PTHR24007:SF10">
    <property type="entry name" value="BRAP2 RING ZNF UBP DOMAIN-CONTAINING PROTEIN 1"/>
    <property type="match status" value="1"/>
</dbReference>
<proteinExistence type="evidence at protein level"/>
<dbReference type="SUPFAM" id="SSF57850">
    <property type="entry name" value="RING/U-box"/>
    <property type="match status" value="1"/>
</dbReference>
<name>A0A804M9E2_MAIZE</name>
<dbReference type="FunFam" id="3.30.40.10:FF:000555">
    <property type="entry name" value="Zinc finger (Ubiquitin-hydrolase) domain-containing protein"/>
    <property type="match status" value="1"/>
</dbReference>
<evidence type="ECO:0000256" key="2">
    <source>
        <dbReference type="ARBA" id="ARBA00022771"/>
    </source>
</evidence>
<feature type="domain" description="RING-type" evidence="7">
    <location>
        <begin position="226"/>
        <end position="266"/>
    </location>
</feature>
<dbReference type="PANTHER" id="PTHR24007">
    <property type="entry name" value="BRCA1-ASSOCIATED PROTEIN"/>
    <property type="match status" value="1"/>
</dbReference>
<evidence type="ECO:0000313" key="10">
    <source>
        <dbReference type="Proteomes" id="UP000007305"/>
    </source>
</evidence>
<evidence type="ECO:0000259" key="7">
    <source>
        <dbReference type="PROSITE" id="PS50089"/>
    </source>
</evidence>
<reference evidence="9" key="3">
    <citation type="submission" date="2021-05" db="UniProtKB">
        <authorList>
            <consortium name="EnsemblPlants"/>
        </authorList>
    </citation>
    <scope>IDENTIFICATION</scope>
    <source>
        <strain evidence="9">cv. B73</strain>
    </source>
</reference>
<dbReference type="Pfam" id="PF07576">
    <property type="entry name" value="BRAP2"/>
    <property type="match status" value="1"/>
</dbReference>
<dbReference type="PROSITE" id="PS50271">
    <property type="entry name" value="ZF_UBP"/>
    <property type="match status" value="1"/>
</dbReference>
<feature type="compositionally biased region" description="Basic residues" evidence="6">
    <location>
        <begin position="501"/>
        <end position="513"/>
    </location>
</feature>
<evidence type="ECO:0000256" key="5">
    <source>
        <dbReference type="SAM" id="Coils"/>
    </source>
</evidence>
<dbReference type="InterPro" id="IPR001607">
    <property type="entry name" value="Znf_UBP"/>
</dbReference>
<organism evidence="9 10">
    <name type="scientific">Zea mays</name>
    <name type="common">Maize</name>
    <dbReference type="NCBI Taxonomy" id="4577"/>
    <lineage>
        <taxon>Eukaryota</taxon>
        <taxon>Viridiplantae</taxon>
        <taxon>Streptophyta</taxon>
        <taxon>Embryophyta</taxon>
        <taxon>Tracheophyta</taxon>
        <taxon>Spermatophyta</taxon>
        <taxon>Magnoliopsida</taxon>
        <taxon>Liliopsida</taxon>
        <taxon>Poales</taxon>
        <taxon>Poaceae</taxon>
        <taxon>PACMAD clade</taxon>
        <taxon>Panicoideae</taxon>
        <taxon>Andropogonodae</taxon>
        <taxon>Andropogoneae</taxon>
        <taxon>Tripsacinae</taxon>
        <taxon>Zea</taxon>
    </lineage>
</organism>
<feature type="region of interest" description="Disordered" evidence="6">
    <location>
        <begin position="482"/>
        <end position="513"/>
    </location>
</feature>
<dbReference type="InterPro" id="IPR011422">
    <property type="entry name" value="BRAP2/ETP1_RRM"/>
</dbReference>
<evidence type="ECO:0008006" key="12">
    <source>
        <dbReference type="Google" id="ProtNLM"/>
    </source>
</evidence>
<evidence type="ECO:0000256" key="4">
    <source>
        <dbReference type="PROSITE-ProRule" id="PRU00502"/>
    </source>
</evidence>
<reference evidence="10" key="1">
    <citation type="submission" date="2015-12" db="EMBL/GenBank/DDBJ databases">
        <title>Update maize B73 reference genome by single molecule sequencing technologies.</title>
        <authorList>
            <consortium name="Maize Genome Sequencing Project"/>
            <person name="Ware D."/>
        </authorList>
    </citation>
    <scope>NUCLEOTIDE SEQUENCE [LARGE SCALE GENOMIC DNA]</scope>
    <source>
        <strain evidence="10">cv. B73</strain>
    </source>
</reference>
<dbReference type="AlphaFoldDB" id="A0A804M9E2"/>
<accession>A0A804M9E2</accession>
<feature type="domain" description="UBP-type" evidence="8">
    <location>
        <begin position="260"/>
        <end position="354"/>
    </location>
</feature>
<keyword evidence="2 4" id="KW-0863">Zinc-finger</keyword>
<keyword evidence="3" id="KW-0862">Zinc</keyword>
<evidence type="ECO:0000256" key="6">
    <source>
        <dbReference type="SAM" id="MobiDB-lite"/>
    </source>
</evidence>
<dbReference type="InterPro" id="IPR001841">
    <property type="entry name" value="Znf_RING"/>
</dbReference>
<dbReference type="Proteomes" id="UP000007305">
    <property type="component" value="Chromosome 2"/>
</dbReference>
<dbReference type="GO" id="GO:0008270">
    <property type="term" value="F:zinc ion binding"/>
    <property type="evidence" value="ECO:0007669"/>
    <property type="project" value="UniProtKB-KW"/>
</dbReference>
<keyword evidence="10" id="KW-1185">Reference proteome</keyword>
<evidence type="ECO:0000256" key="3">
    <source>
        <dbReference type="ARBA" id="ARBA00022833"/>
    </source>
</evidence>
<reference evidence="9" key="2">
    <citation type="submission" date="2019-07" db="EMBL/GenBank/DDBJ databases">
        <authorList>
            <person name="Seetharam A."/>
            <person name="Woodhouse M."/>
            <person name="Cannon E."/>
        </authorList>
    </citation>
    <scope>NUCLEOTIDE SEQUENCE [LARGE SCALE GENOMIC DNA]</scope>
    <source>
        <strain evidence="9">cv. B73</strain>
    </source>
</reference>
<keyword evidence="1" id="KW-0479">Metal-binding</keyword>
<keyword evidence="11" id="KW-1267">Proteomics identification</keyword>
<evidence type="ECO:0000259" key="8">
    <source>
        <dbReference type="PROSITE" id="PS50271"/>
    </source>
</evidence>
<dbReference type="SMART" id="SM00290">
    <property type="entry name" value="ZnF_UBP"/>
    <property type="match status" value="1"/>
</dbReference>
<dbReference type="OrthoDB" id="273556at2759"/>
<protein>
    <recommendedName>
        <fullName evidence="12">BRCA1-associated protein</fullName>
    </recommendedName>
</protein>
<keyword evidence="5" id="KW-0175">Coiled coil</keyword>